<feature type="region of interest" description="Disordered" evidence="1">
    <location>
        <begin position="1"/>
        <end position="30"/>
    </location>
</feature>
<evidence type="ECO:0000313" key="2">
    <source>
        <dbReference type="EMBL" id="CAH1432870.1"/>
    </source>
</evidence>
<dbReference type="EMBL" id="CAKMRJ010003334">
    <property type="protein sequence ID" value="CAH1432870.1"/>
    <property type="molecule type" value="Genomic_DNA"/>
</dbReference>
<evidence type="ECO:0008006" key="4">
    <source>
        <dbReference type="Google" id="ProtNLM"/>
    </source>
</evidence>
<dbReference type="Proteomes" id="UP001157418">
    <property type="component" value="Unassembled WGS sequence"/>
</dbReference>
<protein>
    <recommendedName>
        <fullName evidence="4">TPX2 C-terminal domain-containing protein</fullName>
    </recommendedName>
</protein>
<keyword evidence="3" id="KW-1185">Reference proteome</keyword>
<organism evidence="2 3">
    <name type="scientific">Lactuca virosa</name>
    <dbReference type="NCBI Taxonomy" id="75947"/>
    <lineage>
        <taxon>Eukaryota</taxon>
        <taxon>Viridiplantae</taxon>
        <taxon>Streptophyta</taxon>
        <taxon>Embryophyta</taxon>
        <taxon>Tracheophyta</taxon>
        <taxon>Spermatophyta</taxon>
        <taxon>Magnoliopsida</taxon>
        <taxon>eudicotyledons</taxon>
        <taxon>Gunneridae</taxon>
        <taxon>Pentapetalae</taxon>
        <taxon>asterids</taxon>
        <taxon>campanulids</taxon>
        <taxon>Asterales</taxon>
        <taxon>Asteraceae</taxon>
        <taxon>Cichorioideae</taxon>
        <taxon>Cichorieae</taxon>
        <taxon>Lactucinae</taxon>
        <taxon>Lactuca</taxon>
    </lineage>
</organism>
<accession>A0AAU9NC32</accession>
<evidence type="ECO:0000313" key="3">
    <source>
        <dbReference type="Proteomes" id="UP001157418"/>
    </source>
</evidence>
<evidence type="ECO:0000256" key="1">
    <source>
        <dbReference type="SAM" id="MobiDB-lite"/>
    </source>
</evidence>
<proteinExistence type="predicted"/>
<name>A0AAU9NC32_9ASTR</name>
<gene>
    <name evidence="2" type="ORF">LVIROSA_LOCUS19492</name>
</gene>
<dbReference type="AlphaFoldDB" id="A0AAU9NC32"/>
<sequence>MTGHLNHRRERVDKSKSSHSPIIHEVPDSPNKFEIRRKEKLDAIDKIVAKSRLKAQQNRARMAEIEKELTRKQVIRDPALKVPRRKDVYITKPVTISQQVVQPKLPQIDPNDRGKQKVVFKSKKELAKEDQKKMDEELTEKYEAKELKSKQEVLLGKKSPEISSEERNTWHDNQFKAPSAKRTIFFYPDTESYQKIKVIRPTNSFAPPSDSFKENWDIPAPPNGPKSSLWPSAIFPVKSGIDIEEVKKRFFLKKPIQVVSVWLKFKTASISKIDIREFRKMPYAFFQGKGHKTLYSCFLKLISLG</sequence>
<comment type="caution">
    <text evidence="2">The sequence shown here is derived from an EMBL/GenBank/DDBJ whole genome shotgun (WGS) entry which is preliminary data.</text>
</comment>
<reference evidence="2 3" key="1">
    <citation type="submission" date="2022-01" db="EMBL/GenBank/DDBJ databases">
        <authorList>
            <person name="Xiong W."/>
            <person name="Schranz E."/>
        </authorList>
    </citation>
    <scope>NUCLEOTIDE SEQUENCE [LARGE SCALE GENOMIC DNA]</scope>
</reference>